<dbReference type="InterPro" id="IPR044778">
    <property type="entry name" value="MFS_STP/MST-like_plant"/>
</dbReference>
<keyword evidence="4" id="KW-0762">Sugar transport</keyword>
<dbReference type="PANTHER" id="PTHR23500">
    <property type="entry name" value="SOLUTE CARRIER FAMILY 2, FACILITATED GLUCOSE TRANSPORTER"/>
    <property type="match status" value="1"/>
</dbReference>
<feature type="compositionally biased region" description="Basic and acidic residues" evidence="9">
    <location>
        <begin position="918"/>
        <end position="934"/>
    </location>
</feature>
<feature type="transmembrane region" description="Helical" evidence="10">
    <location>
        <begin position="1535"/>
        <end position="1554"/>
    </location>
</feature>
<evidence type="ECO:0000313" key="13">
    <source>
        <dbReference type="Proteomes" id="UP000467840"/>
    </source>
</evidence>
<feature type="transmembrane region" description="Helical" evidence="10">
    <location>
        <begin position="7"/>
        <end position="27"/>
    </location>
</feature>
<gene>
    <name evidence="12" type="ORF">GH714_027693</name>
</gene>
<feature type="compositionally biased region" description="Acidic residues" evidence="9">
    <location>
        <begin position="187"/>
        <end position="203"/>
    </location>
</feature>
<feature type="transmembrane region" description="Helical" evidence="10">
    <location>
        <begin position="1431"/>
        <end position="1454"/>
    </location>
</feature>
<keyword evidence="5 10" id="KW-0812">Transmembrane</keyword>
<feature type="transmembrane region" description="Helical" evidence="10">
    <location>
        <begin position="1375"/>
        <end position="1395"/>
    </location>
</feature>
<feature type="region of interest" description="Disordered" evidence="9">
    <location>
        <begin position="989"/>
        <end position="1010"/>
    </location>
</feature>
<dbReference type="PROSITE" id="PS50850">
    <property type="entry name" value="MFS"/>
    <property type="match status" value="1"/>
</dbReference>
<feature type="compositionally biased region" description="Low complexity" evidence="9">
    <location>
        <begin position="890"/>
        <end position="902"/>
    </location>
</feature>
<dbReference type="Proteomes" id="UP000467840">
    <property type="component" value="Chromosome 2"/>
</dbReference>
<feature type="region of interest" description="Disordered" evidence="9">
    <location>
        <begin position="805"/>
        <end position="934"/>
    </location>
</feature>
<feature type="region of interest" description="Disordered" evidence="9">
    <location>
        <begin position="954"/>
        <end position="974"/>
    </location>
</feature>
<evidence type="ECO:0000256" key="2">
    <source>
        <dbReference type="ARBA" id="ARBA00010992"/>
    </source>
</evidence>
<comment type="caution">
    <text evidence="12">The sequence shown here is derived from an EMBL/GenBank/DDBJ whole genome shotgun (WGS) entry which is preliminary data.</text>
</comment>
<feature type="compositionally biased region" description="Polar residues" evidence="9">
    <location>
        <begin position="861"/>
        <end position="889"/>
    </location>
</feature>
<keyword evidence="6" id="KW-0769">Symport</keyword>
<proteinExistence type="inferred from homology"/>
<feature type="transmembrane region" description="Helical" evidence="10">
    <location>
        <begin position="1252"/>
        <end position="1274"/>
    </location>
</feature>
<feature type="region of interest" description="Disordered" evidence="9">
    <location>
        <begin position="726"/>
        <end position="753"/>
    </location>
</feature>
<evidence type="ECO:0000259" key="11">
    <source>
        <dbReference type="PROSITE" id="PS50850"/>
    </source>
</evidence>
<organism evidence="12 13">
    <name type="scientific">Hevea brasiliensis</name>
    <name type="common">Para rubber tree</name>
    <name type="synonym">Siphonia brasiliensis</name>
    <dbReference type="NCBI Taxonomy" id="3981"/>
    <lineage>
        <taxon>Eukaryota</taxon>
        <taxon>Viridiplantae</taxon>
        <taxon>Streptophyta</taxon>
        <taxon>Embryophyta</taxon>
        <taxon>Tracheophyta</taxon>
        <taxon>Spermatophyta</taxon>
        <taxon>Magnoliopsida</taxon>
        <taxon>eudicotyledons</taxon>
        <taxon>Gunneridae</taxon>
        <taxon>Pentapetalae</taxon>
        <taxon>rosids</taxon>
        <taxon>fabids</taxon>
        <taxon>Malpighiales</taxon>
        <taxon>Euphorbiaceae</taxon>
        <taxon>Crotonoideae</taxon>
        <taxon>Micrandreae</taxon>
        <taxon>Hevea</taxon>
    </lineage>
</organism>
<keyword evidence="3" id="KW-0813">Transport</keyword>
<evidence type="ECO:0000256" key="9">
    <source>
        <dbReference type="SAM" id="MobiDB-lite"/>
    </source>
</evidence>
<feature type="transmembrane region" description="Helical" evidence="10">
    <location>
        <begin position="1196"/>
        <end position="1214"/>
    </location>
</feature>
<feature type="region of interest" description="Disordered" evidence="9">
    <location>
        <begin position="179"/>
        <end position="216"/>
    </location>
</feature>
<feature type="compositionally biased region" description="Basic and acidic residues" evidence="9">
    <location>
        <begin position="204"/>
        <end position="216"/>
    </location>
</feature>
<feature type="compositionally biased region" description="Basic and acidic residues" evidence="9">
    <location>
        <begin position="843"/>
        <end position="860"/>
    </location>
</feature>
<comment type="similarity">
    <text evidence="2">Belongs to the major facilitator superfamily. Sugar transporter (TC 2.A.1.1) family.</text>
</comment>
<dbReference type="EMBL" id="JAAGAX010000015">
    <property type="protein sequence ID" value="KAF2291623.1"/>
    <property type="molecule type" value="Genomic_DNA"/>
</dbReference>
<feature type="region of interest" description="Disordered" evidence="9">
    <location>
        <begin position="562"/>
        <end position="586"/>
    </location>
</feature>
<name>A0A6A6KUB0_HEVBR</name>
<feature type="compositionally biased region" description="Polar residues" evidence="9">
    <location>
        <begin position="737"/>
        <end position="753"/>
    </location>
</feature>
<dbReference type="InterPro" id="IPR003663">
    <property type="entry name" value="Sugar/inositol_transpt"/>
</dbReference>
<keyword evidence="8 10" id="KW-0472">Membrane</keyword>
<sequence length="1602" mass="177239">MNACCRFVQNHAFVSGVLLLFVLYLFLPKVFLFLLYSSPFLACTAVFIRFYLHSQRSKTQNDVKDQAVSSIKSQPRTSDLVFSRDDKSSLQSQTLSHKNVKEKHKELESQTVMEEKNMVSSIPNDDSIGRAVLNEGKSREITENDPGKGVPRNVSIGENIAAVGEASKPNLSSLDGLGVQAAKCDDGGDAEAENSSSEEEDEEDKKGGRNKAVEWTEDDQKNLMDLGITELERNKRLESLIARRRERKSFKMQMEKILIDANSSSPIPVAPVLAANGNPFEVPNNPDEQIPGSAPSVLLPTRNPFDLPYDPLEEKPNLMADSFQQEFMAAHKKEMLFCRHESFTLGPFFPLEGKHNEYDIAGNSRLRRQQDKGNHDWLVDHLLPKNGETLRRALSVTDLVTEEAEAEEGESSNHAGNQPEEDGEADHCRMEMEGQRIENTHGMDSSLGIGSTIKMRTHTINQNKNESNSSSLSENNKRIIKPNKLEILPPVFRFPDVANTPSPNSAPCPIPKARTVNELDYEASPSTIDRSRLDNHLLYTNNGPWHTPTDSIASDMQVEVSEIGSPPLTGDESASSNDGDSLTYDGDVEKEITSGSEEMWGASPHAPKVPEHEMAYGEVNEVSRENITGGFSGFHKEPEDPITSSSRIEIPQEGHTHSINSDHKIFNDMEQVVKEASSNPPEKSVEELNISYDIDVPVHALDDLEGPKSVEDRNIGAEKSNISEVSDISKLDEEINSESSKQSERNYLNTPETSVKEEVNIPYSVDDPEVLINVTKTDMKTSENRDKFEKYIEQEVLVDLSKRTKESTSEIVNYTENNSDRPPANQPIIEFLMPTTEDNNSNEGKDDSIPSRDGQKERSTPEVQVSGVNQSSNDPSTSGIQPEMTVQQASTVSTSSSSPKSVLPDRTPLDQTPSDLNQHMHADVSESGMEERRVRQKLLDEQVTEILALTAAQNADHVTDHPSTESTFKKSEETSITLKKSNDEARGMFNINKPVLGNGETKEDLKSTKSILDESETSISKEVAKELSKPPVENVPDFTVKEEDPPREFTQYADGNSGPKDAQGELKDLTEHRTAANPAQPDVESDHLDISVTIGGEEALLQNSRSINDAVADDMVIKEKLELAAGLWFTLFHRGSKGPAMPGLSKVEAAGGCPPDFSAKLTKQVVVCSIIAAVGGLMFGYDIGISVSKKYGRKPTIQIASIFFLIGAVLNAAAQNLPMLIIGRMLLGAGVGFGNQAVPLFISEIAPPRYRGGLNICFQLMITFGVLIANIINYGTSKLHPYGWRISLGGAAGPAIILLFGSFIIVETPTSLVERGRKEKGLSILRKIRGVDDVDKEYAEILSAVELANQYKHPYRNLVSRYNRPQLICGSLLQFFQQFTGITAVMFYAPVLFLTMGFGDDASLLSAVVANTVKPICTVVAILLVDRVGRRILLVEAAIQMLISQCAIGGILALHLKTTNTVPKHYCVIVICFICVFLAGFAWSWGPLGWLIPSETFPLESRSSALFITVSMNMFFTFIIGQSFLTMLCHMRSGIFFFFAFWLLVMGLFAIFLLPETKGIPIDEMIDRVWKKHWFWKRHFKDYDAGKGPQELQDKPMEKPIE</sequence>
<evidence type="ECO:0000256" key="1">
    <source>
        <dbReference type="ARBA" id="ARBA00004141"/>
    </source>
</evidence>
<keyword evidence="13" id="KW-1185">Reference proteome</keyword>
<feature type="region of interest" description="Disordered" evidence="9">
    <location>
        <begin position="78"/>
        <end position="105"/>
    </location>
</feature>
<dbReference type="InterPro" id="IPR005829">
    <property type="entry name" value="Sugar_transporter_CS"/>
</dbReference>
<evidence type="ECO:0000256" key="8">
    <source>
        <dbReference type="ARBA" id="ARBA00023136"/>
    </source>
</evidence>
<feature type="region of interest" description="Disordered" evidence="9">
    <location>
        <begin position="401"/>
        <end position="426"/>
    </location>
</feature>
<dbReference type="GO" id="GO:0015293">
    <property type="term" value="F:symporter activity"/>
    <property type="evidence" value="ECO:0007669"/>
    <property type="project" value="UniProtKB-KW"/>
</dbReference>
<feature type="transmembrane region" description="Helical" evidence="10">
    <location>
        <begin position="1466"/>
        <end position="1485"/>
    </location>
</feature>
<dbReference type="PANTHER" id="PTHR23500:SF576">
    <property type="entry name" value="MAJOR FACILITATOR SUPERFAMILY (MFS) PROFILE DOMAIN-CONTAINING PROTEIN"/>
    <property type="match status" value="1"/>
</dbReference>
<evidence type="ECO:0000256" key="7">
    <source>
        <dbReference type="ARBA" id="ARBA00022989"/>
    </source>
</evidence>
<keyword evidence="7 10" id="KW-1133">Transmembrane helix</keyword>
<accession>A0A6A6KUB0</accession>
<dbReference type="GO" id="GO:0016020">
    <property type="term" value="C:membrane"/>
    <property type="evidence" value="ECO:0007669"/>
    <property type="project" value="UniProtKB-SubCell"/>
</dbReference>
<dbReference type="CDD" id="cd17361">
    <property type="entry name" value="MFS_STP"/>
    <property type="match status" value="1"/>
</dbReference>
<dbReference type="Pfam" id="PF00083">
    <property type="entry name" value="Sugar_tr"/>
    <property type="match status" value="1"/>
</dbReference>
<dbReference type="InterPro" id="IPR036259">
    <property type="entry name" value="MFS_trans_sf"/>
</dbReference>
<feature type="transmembrane region" description="Helical" evidence="10">
    <location>
        <begin position="1286"/>
        <end position="1306"/>
    </location>
</feature>
<dbReference type="InterPro" id="IPR045262">
    <property type="entry name" value="STP/PLT_plant"/>
</dbReference>
<feature type="domain" description="Major facilitator superfamily (MFS) profile" evidence="11">
    <location>
        <begin position="1119"/>
        <end position="1558"/>
    </location>
</feature>
<evidence type="ECO:0000313" key="12">
    <source>
        <dbReference type="EMBL" id="KAF2291623.1"/>
    </source>
</evidence>
<evidence type="ECO:0000256" key="10">
    <source>
        <dbReference type="SAM" id="Phobius"/>
    </source>
</evidence>
<dbReference type="SUPFAM" id="SSF103473">
    <property type="entry name" value="MFS general substrate transporter"/>
    <property type="match status" value="1"/>
</dbReference>
<dbReference type="Gene3D" id="1.20.1250.20">
    <property type="entry name" value="MFS general substrate transporter like domains"/>
    <property type="match status" value="1"/>
</dbReference>
<feature type="transmembrane region" description="Helical" evidence="10">
    <location>
        <begin position="1402"/>
        <end position="1425"/>
    </location>
</feature>
<comment type="subcellular location">
    <subcellularLocation>
        <location evidence="1">Membrane</location>
        <topology evidence="1">Multi-pass membrane protein</topology>
    </subcellularLocation>
</comment>
<dbReference type="PROSITE" id="PS00216">
    <property type="entry name" value="SUGAR_TRANSPORT_1"/>
    <property type="match status" value="1"/>
</dbReference>
<evidence type="ECO:0000256" key="5">
    <source>
        <dbReference type="ARBA" id="ARBA00022692"/>
    </source>
</evidence>
<feature type="transmembrane region" description="Helical" evidence="10">
    <location>
        <begin position="1165"/>
        <end position="1184"/>
    </location>
</feature>
<evidence type="ECO:0000256" key="4">
    <source>
        <dbReference type="ARBA" id="ARBA00022597"/>
    </source>
</evidence>
<protein>
    <recommendedName>
        <fullName evidence="11">Major facilitator superfamily (MFS) profile domain-containing protein</fullName>
    </recommendedName>
</protein>
<evidence type="ECO:0000256" key="3">
    <source>
        <dbReference type="ARBA" id="ARBA00022448"/>
    </source>
</evidence>
<feature type="compositionally biased region" description="Acidic residues" evidence="9">
    <location>
        <begin position="401"/>
        <end position="410"/>
    </location>
</feature>
<dbReference type="NCBIfam" id="TIGR00879">
    <property type="entry name" value="SP"/>
    <property type="match status" value="1"/>
</dbReference>
<feature type="transmembrane region" description="Helical" evidence="10">
    <location>
        <begin position="1226"/>
        <end position="1246"/>
    </location>
</feature>
<dbReference type="GO" id="GO:0015145">
    <property type="term" value="F:monosaccharide transmembrane transporter activity"/>
    <property type="evidence" value="ECO:0007669"/>
    <property type="project" value="InterPro"/>
</dbReference>
<reference evidence="12 13" key="1">
    <citation type="journal article" date="2020" name="Mol. Plant">
        <title>The Chromosome-Based Rubber Tree Genome Provides New Insights into Spurge Genome Evolution and Rubber Biosynthesis.</title>
        <authorList>
            <person name="Liu J."/>
            <person name="Shi C."/>
            <person name="Shi C.C."/>
            <person name="Li W."/>
            <person name="Zhang Q.J."/>
            <person name="Zhang Y."/>
            <person name="Li K."/>
            <person name="Lu H.F."/>
            <person name="Shi C."/>
            <person name="Zhu S.T."/>
            <person name="Xiao Z.Y."/>
            <person name="Nan H."/>
            <person name="Yue Y."/>
            <person name="Zhu X.G."/>
            <person name="Wu Y."/>
            <person name="Hong X.N."/>
            <person name="Fan G.Y."/>
            <person name="Tong Y."/>
            <person name="Zhang D."/>
            <person name="Mao C.L."/>
            <person name="Liu Y.L."/>
            <person name="Hao S.J."/>
            <person name="Liu W.Q."/>
            <person name="Lv M.Q."/>
            <person name="Zhang H.B."/>
            <person name="Liu Y."/>
            <person name="Hu-Tang G.R."/>
            <person name="Wang J.P."/>
            <person name="Wang J.H."/>
            <person name="Sun Y.H."/>
            <person name="Ni S.B."/>
            <person name="Chen W.B."/>
            <person name="Zhang X.C."/>
            <person name="Jiao Y.N."/>
            <person name="Eichler E.E."/>
            <person name="Li G.H."/>
            <person name="Liu X."/>
            <person name="Gao L.Z."/>
        </authorList>
    </citation>
    <scope>NUCLEOTIDE SEQUENCE [LARGE SCALE GENOMIC DNA]</scope>
    <source>
        <strain evidence="13">cv. GT1</strain>
        <tissue evidence="12">Leaf</tissue>
    </source>
</reference>
<feature type="transmembrane region" description="Helical" evidence="10">
    <location>
        <begin position="1505"/>
        <end position="1528"/>
    </location>
</feature>
<evidence type="ECO:0000256" key="6">
    <source>
        <dbReference type="ARBA" id="ARBA00022847"/>
    </source>
</evidence>
<dbReference type="FunFam" id="1.20.1250.20:FF:000002">
    <property type="entry name" value="Sugar transport protein 13"/>
    <property type="match status" value="1"/>
</dbReference>
<dbReference type="PRINTS" id="PR00171">
    <property type="entry name" value="SUGRTRNSPORT"/>
</dbReference>
<dbReference type="InterPro" id="IPR005828">
    <property type="entry name" value="MFS_sugar_transport-like"/>
</dbReference>
<feature type="compositionally biased region" description="Basic and acidic residues" evidence="9">
    <location>
        <begin position="957"/>
        <end position="973"/>
    </location>
</feature>
<dbReference type="InterPro" id="IPR020846">
    <property type="entry name" value="MFS_dom"/>
</dbReference>
<dbReference type="PROSITE" id="PS00217">
    <property type="entry name" value="SUGAR_TRANSPORT_2"/>
    <property type="match status" value="1"/>
</dbReference>